<evidence type="ECO:0000256" key="1">
    <source>
        <dbReference type="SAM" id="MobiDB-lite"/>
    </source>
</evidence>
<dbReference type="OrthoDB" id="696633at2759"/>
<feature type="compositionally biased region" description="Basic and acidic residues" evidence="1">
    <location>
        <begin position="304"/>
        <end position="317"/>
    </location>
</feature>
<feature type="region of interest" description="Disordered" evidence="1">
    <location>
        <begin position="304"/>
        <end position="328"/>
    </location>
</feature>
<sequence>MDPRRLFADPFNHYGNFYGTPPYTHVFDDLFSVPRAGDGFFLVSLWDAEPEVIPIPVARSRRDRNPTRSIPIRVDGPDAKPKRKVEAQQRAEPVASRAPPAVADRNPTRSIPIRIDGPDAKPKQKAEAQQRAEPVASRAPPAVAVAGRRAPSRRLLAEETEDAATEPTVVEIAEEAEHNDEIEVKAAAETEVDRGSADGETDAAEESEPASGKPDGSDAEWEIVTEQPAAAPAAAACLEAPRKEPAAQEVTRAADAGAGVVDTGKVMEIVAALCERNAQQYALIGALAERVDALECTVRRMEDAERQAMKQSEEGREAAAASSAVIRD</sequence>
<dbReference type="STRING" id="4555.A0A368QT11"/>
<name>A0A368QT11_SETIT</name>
<evidence type="ECO:0000313" key="2">
    <source>
        <dbReference type="EMBL" id="RCV20964.1"/>
    </source>
</evidence>
<dbReference type="EMBL" id="CM003531">
    <property type="protein sequence ID" value="RCV20964.1"/>
    <property type="molecule type" value="Genomic_DNA"/>
</dbReference>
<dbReference type="AlphaFoldDB" id="A0A368QT11"/>
<organism evidence="2">
    <name type="scientific">Setaria italica</name>
    <name type="common">Foxtail millet</name>
    <name type="synonym">Panicum italicum</name>
    <dbReference type="NCBI Taxonomy" id="4555"/>
    <lineage>
        <taxon>Eukaryota</taxon>
        <taxon>Viridiplantae</taxon>
        <taxon>Streptophyta</taxon>
        <taxon>Embryophyta</taxon>
        <taxon>Tracheophyta</taxon>
        <taxon>Spermatophyta</taxon>
        <taxon>Magnoliopsida</taxon>
        <taxon>Liliopsida</taxon>
        <taxon>Poales</taxon>
        <taxon>Poaceae</taxon>
        <taxon>PACMAD clade</taxon>
        <taxon>Panicoideae</taxon>
        <taxon>Panicodae</taxon>
        <taxon>Paniceae</taxon>
        <taxon>Cenchrinae</taxon>
        <taxon>Setaria</taxon>
    </lineage>
</organism>
<feature type="compositionally biased region" description="Basic and acidic residues" evidence="1">
    <location>
        <begin position="188"/>
        <end position="197"/>
    </location>
</feature>
<protein>
    <submittedName>
        <fullName evidence="2">Uncharacterized protein</fullName>
    </submittedName>
</protein>
<feature type="compositionally biased region" description="Basic and acidic residues" evidence="1">
    <location>
        <begin position="75"/>
        <end position="89"/>
    </location>
</feature>
<accession>A0A368QT11</accession>
<gene>
    <name evidence="2" type="ORF">SETIT_4G100600v2</name>
</gene>
<feature type="compositionally biased region" description="Low complexity" evidence="1">
    <location>
        <begin position="318"/>
        <end position="328"/>
    </location>
</feature>
<reference evidence="2" key="1">
    <citation type="journal article" date="2012" name="Nat. Biotechnol.">
        <title>Reference genome sequence of the model plant Setaria.</title>
        <authorList>
            <person name="Bennetzen J.L."/>
            <person name="Schmutz J."/>
            <person name="Wang H."/>
            <person name="Percifield R."/>
            <person name="Hawkins J."/>
            <person name="Pontaroli A.C."/>
            <person name="Estep M."/>
            <person name="Feng L."/>
            <person name="Vaughn J.N."/>
            <person name="Grimwood J."/>
            <person name="Jenkins J."/>
            <person name="Barry K."/>
            <person name="Lindquist E."/>
            <person name="Hellsten U."/>
            <person name="Deshpande S."/>
            <person name="Wang X."/>
            <person name="Wu X."/>
            <person name="Mitros T."/>
            <person name="Triplett J."/>
            <person name="Yang X."/>
            <person name="Ye C.Y."/>
            <person name="Mauro-Herrera M."/>
            <person name="Wang L."/>
            <person name="Li P."/>
            <person name="Sharma M."/>
            <person name="Sharma R."/>
            <person name="Ronald P.C."/>
            <person name="Panaud O."/>
            <person name="Kellogg E.A."/>
            <person name="Brutnell T.P."/>
            <person name="Doust A.N."/>
            <person name="Tuskan G.A."/>
            <person name="Rokhsar D."/>
            <person name="Devos K.M."/>
        </authorList>
    </citation>
    <scope>NUCLEOTIDE SEQUENCE [LARGE SCALE GENOMIC DNA]</scope>
    <source>
        <strain evidence="2">Yugu1</strain>
    </source>
</reference>
<feature type="region of interest" description="Disordered" evidence="1">
    <location>
        <begin position="60"/>
        <end position="169"/>
    </location>
</feature>
<feature type="compositionally biased region" description="Acidic residues" evidence="1">
    <location>
        <begin position="199"/>
        <end position="208"/>
    </location>
</feature>
<feature type="compositionally biased region" description="Basic and acidic residues" evidence="1">
    <location>
        <begin position="116"/>
        <end position="130"/>
    </location>
</feature>
<dbReference type="KEGG" id="sita:101766361"/>
<reference evidence="2" key="2">
    <citation type="submission" date="2015-07" db="EMBL/GenBank/DDBJ databases">
        <authorList>
            <person name="Noorani M."/>
        </authorList>
    </citation>
    <scope>NUCLEOTIDE SEQUENCE</scope>
    <source>
        <strain evidence="2">Yugu1</strain>
    </source>
</reference>
<feature type="compositionally biased region" description="Low complexity" evidence="1">
    <location>
        <begin position="131"/>
        <end position="149"/>
    </location>
</feature>
<feature type="region of interest" description="Disordered" evidence="1">
    <location>
        <begin position="188"/>
        <end position="219"/>
    </location>
</feature>
<proteinExistence type="predicted"/>